<dbReference type="NCBIfam" id="TIGR00225">
    <property type="entry name" value="prc"/>
    <property type="match status" value="1"/>
</dbReference>
<name>A0A2W1K0K9_9CYAN</name>
<dbReference type="GO" id="GO:0007165">
    <property type="term" value="P:signal transduction"/>
    <property type="evidence" value="ECO:0007669"/>
    <property type="project" value="TreeGrafter"/>
</dbReference>
<dbReference type="InterPro" id="IPR036034">
    <property type="entry name" value="PDZ_sf"/>
</dbReference>
<protein>
    <submittedName>
        <fullName evidence="7">Carboxy-terminal processing protease CtpA</fullName>
        <ecNumber evidence="7">3.4.21.102</ecNumber>
    </submittedName>
</protein>
<dbReference type="PANTHER" id="PTHR32060">
    <property type="entry name" value="TAIL-SPECIFIC PROTEASE"/>
    <property type="match status" value="1"/>
</dbReference>
<keyword evidence="2 5" id="KW-0645">Protease</keyword>
<sequence>MNPTSRSLHSLQTVLFGGAVVVSASGIGLCWQHPAEAALEDSPKVIVDEAWQLVNRHYVDETFNKTDWKETRRELLSRNYTSTKQAYTALREALQPLNDPYTRFMAPSEYESLTSQTSGELSGVGIRMEINKKTKVLTVVEPLPGSPATKAGLTAGDRIIEIDGKPTAKLDIKESSKLIRGQSGTQVKFLIQRKGTKKFEVAIERAVIELSAVTSRIQREGGNRIGYIRLNEFSAHASEQIKAAIERLTAEKADGFVLDLRGNPGGLLNASIDIADMWLDRGLIVRTVNRQGTNENVKARTKSLTQKPLAVLVDGNSASSSEILTGALQDNGRAKVIGSTTFGKALVQSVHQLSDGSGLAVTVAHYYTPKGTDINHKGITPDIQVKLSEGQKILLSTNPKMLATFSDPHYTQAIRTLQQGIRAQKGQPDSTVINKAVVPKAFHQN</sequence>
<comment type="caution">
    <text evidence="7">The sequence shown here is derived from an EMBL/GenBank/DDBJ whole genome shotgun (WGS) entry which is preliminary data.</text>
</comment>
<evidence type="ECO:0000313" key="8">
    <source>
        <dbReference type="Proteomes" id="UP000248857"/>
    </source>
</evidence>
<dbReference type="Gene3D" id="3.90.226.10">
    <property type="entry name" value="2-enoyl-CoA Hydratase, Chain A, domain 1"/>
    <property type="match status" value="1"/>
</dbReference>
<keyword evidence="8" id="KW-1185">Reference proteome</keyword>
<dbReference type="EC" id="3.4.21.102" evidence="7"/>
<evidence type="ECO:0000256" key="5">
    <source>
        <dbReference type="RuleBase" id="RU004404"/>
    </source>
</evidence>
<dbReference type="InterPro" id="IPR029045">
    <property type="entry name" value="ClpP/crotonase-like_dom_sf"/>
</dbReference>
<dbReference type="AlphaFoldDB" id="A0A2W1K0K9"/>
<dbReference type="InterPro" id="IPR004447">
    <property type="entry name" value="Peptidase_S41A"/>
</dbReference>
<feature type="domain" description="PDZ" evidence="6">
    <location>
        <begin position="110"/>
        <end position="180"/>
    </location>
</feature>
<dbReference type="Gene3D" id="2.30.42.10">
    <property type="match status" value="1"/>
</dbReference>
<dbReference type="SMART" id="SM00245">
    <property type="entry name" value="TSPc"/>
    <property type="match status" value="1"/>
</dbReference>
<dbReference type="EMBL" id="PQWO01000003">
    <property type="protein sequence ID" value="PZD74151.1"/>
    <property type="molecule type" value="Genomic_DNA"/>
</dbReference>
<gene>
    <name evidence="7" type="primary">ctpA_1</name>
    <name evidence="7" type="ORF">C1752_01391</name>
</gene>
<dbReference type="SUPFAM" id="SSF52096">
    <property type="entry name" value="ClpP/crotonase"/>
    <property type="match status" value="1"/>
</dbReference>
<reference evidence="7 8" key="1">
    <citation type="journal article" date="2018" name="Sci. Rep.">
        <title>A novel species of the marine cyanobacterium Acaryochloris with a unique pigment content and lifestyle.</title>
        <authorList>
            <person name="Partensky F."/>
            <person name="Six C."/>
            <person name="Ratin M."/>
            <person name="Garczarek L."/>
            <person name="Vaulot D."/>
            <person name="Probert I."/>
            <person name="Calteau A."/>
            <person name="Gourvil P."/>
            <person name="Marie D."/>
            <person name="Grebert T."/>
            <person name="Bouchier C."/>
            <person name="Le Panse S."/>
            <person name="Gachenot M."/>
            <person name="Rodriguez F."/>
            <person name="Garrido J.L."/>
        </authorList>
    </citation>
    <scope>NUCLEOTIDE SEQUENCE [LARGE SCALE GENOMIC DNA]</scope>
    <source>
        <strain evidence="7 8">RCC1774</strain>
    </source>
</reference>
<dbReference type="GO" id="GO:0004252">
    <property type="term" value="F:serine-type endopeptidase activity"/>
    <property type="evidence" value="ECO:0007669"/>
    <property type="project" value="UniProtKB-EC"/>
</dbReference>
<proteinExistence type="inferred from homology"/>
<dbReference type="Pfam" id="PF03572">
    <property type="entry name" value="Peptidase_S41"/>
    <property type="match status" value="1"/>
</dbReference>
<evidence type="ECO:0000313" key="7">
    <source>
        <dbReference type="EMBL" id="PZD74151.1"/>
    </source>
</evidence>
<dbReference type="GO" id="GO:0030288">
    <property type="term" value="C:outer membrane-bounded periplasmic space"/>
    <property type="evidence" value="ECO:0007669"/>
    <property type="project" value="TreeGrafter"/>
</dbReference>
<dbReference type="FunFam" id="2.30.42.10:FF:000063">
    <property type="entry name" value="Peptidase, S41 family"/>
    <property type="match status" value="1"/>
</dbReference>
<evidence type="ECO:0000256" key="3">
    <source>
        <dbReference type="ARBA" id="ARBA00022801"/>
    </source>
</evidence>
<evidence type="ECO:0000256" key="2">
    <source>
        <dbReference type="ARBA" id="ARBA00022670"/>
    </source>
</evidence>
<accession>A0A2W1K0K9</accession>
<dbReference type="SMART" id="SM00228">
    <property type="entry name" value="PDZ"/>
    <property type="match status" value="1"/>
</dbReference>
<dbReference type="Proteomes" id="UP000248857">
    <property type="component" value="Unassembled WGS sequence"/>
</dbReference>
<dbReference type="GO" id="GO:0006508">
    <property type="term" value="P:proteolysis"/>
    <property type="evidence" value="ECO:0007669"/>
    <property type="project" value="UniProtKB-KW"/>
</dbReference>
<evidence type="ECO:0000259" key="6">
    <source>
        <dbReference type="PROSITE" id="PS50106"/>
    </source>
</evidence>
<evidence type="ECO:0000256" key="1">
    <source>
        <dbReference type="ARBA" id="ARBA00009179"/>
    </source>
</evidence>
<dbReference type="NCBIfam" id="NF045589">
    <property type="entry name" value="Cterm_S41_CtpB"/>
    <property type="match status" value="1"/>
</dbReference>
<dbReference type="SUPFAM" id="SSF50156">
    <property type="entry name" value="PDZ domain-like"/>
    <property type="match status" value="1"/>
</dbReference>
<dbReference type="CDD" id="cd07560">
    <property type="entry name" value="Peptidase_S41_CPP"/>
    <property type="match status" value="1"/>
</dbReference>
<dbReference type="InterPro" id="IPR054625">
    <property type="entry name" value="Cterm_S41_CtpB"/>
</dbReference>
<evidence type="ECO:0000256" key="4">
    <source>
        <dbReference type="ARBA" id="ARBA00022825"/>
    </source>
</evidence>
<dbReference type="RefSeq" id="WP_110985350.1">
    <property type="nucleotide sequence ID" value="NZ_CAWNWM010000003.1"/>
</dbReference>
<comment type="similarity">
    <text evidence="1 5">Belongs to the peptidase S41A family.</text>
</comment>
<dbReference type="PROSITE" id="PS50106">
    <property type="entry name" value="PDZ"/>
    <property type="match status" value="1"/>
</dbReference>
<dbReference type="InterPro" id="IPR041489">
    <property type="entry name" value="PDZ_6"/>
</dbReference>
<dbReference type="Pfam" id="PF17820">
    <property type="entry name" value="PDZ_6"/>
    <property type="match status" value="1"/>
</dbReference>
<dbReference type="Gene3D" id="3.30.750.44">
    <property type="match status" value="1"/>
</dbReference>
<keyword evidence="3 5" id="KW-0378">Hydrolase</keyword>
<dbReference type="InterPro" id="IPR001478">
    <property type="entry name" value="PDZ"/>
</dbReference>
<dbReference type="CDD" id="cd06782">
    <property type="entry name" value="cpPDZ_CPP-like"/>
    <property type="match status" value="1"/>
</dbReference>
<organism evidence="7 8">
    <name type="scientific">Acaryochloris thomasi RCC1774</name>
    <dbReference type="NCBI Taxonomy" id="1764569"/>
    <lineage>
        <taxon>Bacteria</taxon>
        <taxon>Bacillati</taxon>
        <taxon>Cyanobacteriota</taxon>
        <taxon>Cyanophyceae</taxon>
        <taxon>Acaryochloridales</taxon>
        <taxon>Acaryochloridaceae</taxon>
        <taxon>Acaryochloris</taxon>
        <taxon>Acaryochloris thomasi</taxon>
    </lineage>
</organism>
<dbReference type="PANTHER" id="PTHR32060:SF30">
    <property type="entry name" value="CARBOXY-TERMINAL PROCESSING PROTEASE CTPA"/>
    <property type="match status" value="1"/>
</dbReference>
<dbReference type="OrthoDB" id="9812068at2"/>
<keyword evidence="4 5" id="KW-0720">Serine protease</keyword>
<dbReference type="InterPro" id="IPR005151">
    <property type="entry name" value="Tail-specific_protease"/>
</dbReference>